<dbReference type="Proteomes" id="UP000494252">
    <property type="component" value="Unassembled WGS sequence"/>
</dbReference>
<sequence>MRTRLRGRRSSAIVSAIFAASAVAVSGCGGNDVAPANAPTVTLAEMCTQAYMQRIMPAGATVKDIPNALTYLPAQMRTTKGGTVVVAENALGDGAPPYCVVTGSFVTNKESGKTANFGAVFPAPGKWNGKYLQFGCGGNCGSVFEAGPPTVAHISSGYAMWHTDDGHVDRSIAEKGFSVEADPTFAVKAPGVPDTDALDDYLYRAVHSLSAVGKQATAALYGAAKVDHSYFLGCSDGGREAMVEATHYPDDFDGIVAGAPYDPPAAHTNWMTRELVQFRSPAAALSDAQMQLVAKAAASCDASDGVNDGLDQNPNACVFNVRTAVPLCAAGSASDSCLTQAQMESVSAILSAVRDTSGNTVAAGWAAATLTSNESFFYEFPSAPLTLTGRDPFGPEPYLSMFTEWAFSNYILRDFVYAGASDYNGTRSLGMSFGLGDPADASSFQATMPTTTVQRITSAFQKGLWDDPAALSSFSSRGAKLIMYHGLTDALMNANTTIRYYRALAAARGGYGNLQKDVRLFLAPGMNHCVGGDGPNAFLNQYNAKGWFAGPQVPFDTDHDALAALQNWVEKGTPPKSIIASKYADDDASKSVQRTMPLCPFPSKAQYNGSGAINDASNWSCPESDTSMLNIGAAGVRAGM</sequence>
<evidence type="ECO:0000256" key="6">
    <source>
        <dbReference type="ARBA" id="ARBA00022837"/>
    </source>
</evidence>
<feature type="chain" id="PRO_5026774578" description="Mono(2-hydroxyethyl) terephthalate hydrolase" evidence="8">
    <location>
        <begin position="25"/>
        <end position="640"/>
    </location>
</feature>
<evidence type="ECO:0000256" key="3">
    <source>
        <dbReference type="ARBA" id="ARBA00022723"/>
    </source>
</evidence>
<keyword evidence="4 8" id="KW-0732">Signal</keyword>
<evidence type="ECO:0000256" key="2">
    <source>
        <dbReference type="ARBA" id="ARBA00022487"/>
    </source>
</evidence>
<evidence type="ECO:0000256" key="8">
    <source>
        <dbReference type="SAM" id="SignalP"/>
    </source>
</evidence>
<keyword evidence="10" id="KW-1185">Reference proteome</keyword>
<keyword evidence="5" id="KW-0378">Hydrolase</keyword>
<protein>
    <recommendedName>
        <fullName evidence="11">Mono(2-hydroxyethyl) terephthalate hydrolase</fullName>
    </recommendedName>
</protein>
<dbReference type="InterPro" id="IPR011118">
    <property type="entry name" value="Tannase/feruloyl_esterase"/>
</dbReference>
<dbReference type="SUPFAM" id="SSF53474">
    <property type="entry name" value="alpha/beta-Hydrolases"/>
    <property type="match status" value="1"/>
</dbReference>
<dbReference type="Gene3D" id="3.40.50.1820">
    <property type="entry name" value="alpha/beta hydrolase"/>
    <property type="match status" value="1"/>
</dbReference>
<dbReference type="PANTHER" id="PTHR33938:SF15">
    <property type="entry name" value="FERULOYL ESTERASE B-RELATED"/>
    <property type="match status" value="1"/>
</dbReference>
<evidence type="ECO:0000313" key="10">
    <source>
        <dbReference type="Proteomes" id="UP000494252"/>
    </source>
</evidence>
<accession>A0A6J5FSP4</accession>
<feature type="signal peptide" evidence="8">
    <location>
        <begin position="1"/>
        <end position="24"/>
    </location>
</feature>
<comment type="similarity">
    <text evidence="1">Belongs to the tannase family.</text>
</comment>
<dbReference type="EMBL" id="CADIKI010000005">
    <property type="protein sequence ID" value="CAB3786604.1"/>
    <property type="molecule type" value="Genomic_DNA"/>
</dbReference>
<dbReference type="GO" id="GO:0046872">
    <property type="term" value="F:metal ion binding"/>
    <property type="evidence" value="ECO:0007669"/>
    <property type="project" value="UniProtKB-KW"/>
</dbReference>
<evidence type="ECO:0000256" key="1">
    <source>
        <dbReference type="ARBA" id="ARBA00006249"/>
    </source>
</evidence>
<gene>
    <name evidence="9" type="ORF">LMG27177_02041</name>
</gene>
<dbReference type="GO" id="GO:0052689">
    <property type="term" value="F:carboxylic ester hydrolase activity"/>
    <property type="evidence" value="ECO:0007669"/>
    <property type="project" value="UniProtKB-KW"/>
</dbReference>
<name>A0A6J5FSP4_9BURK</name>
<proteinExistence type="inferred from homology"/>
<keyword evidence="7" id="KW-1015">Disulfide bond</keyword>
<organism evidence="9 10">
    <name type="scientific">Paraburkholderia fynbosensis</name>
    <dbReference type="NCBI Taxonomy" id="1200993"/>
    <lineage>
        <taxon>Bacteria</taxon>
        <taxon>Pseudomonadati</taxon>
        <taxon>Pseudomonadota</taxon>
        <taxon>Betaproteobacteria</taxon>
        <taxon>Burkholderiales</taxon>
        <taxon>Burkholderiaceae</taxon>
        <taxon>Paraburkholderia</taxon>
    </lineage>
</organism>
<dbReference type="PROSITE" id="PS51257">
    <property type="entry name" value="PROKAR_LIPOPROTEIN"/>
    <property type="match status" value="1"/>
</dbReference>
<evidence type="ECO:0008006" key="11">
    <source>
        <dbReference type="Google" id="ProtNLM"/>
    </source>
</evidence>
<evidence type="ECO:0000256" key="7">
    <source>
        <dbReference type="ARBA" id="ARBA00023157"/>
    </source>
</evidence>
<dbReference type="Pfam" id="PF07519">
    <property type="entry name" value="Tannase"/>
    <property type="match status" value="1"/>
</dbReference>
<dbReference type="AlphaFoldDB" id="A0A6J5FSP4"/>
<keyword evidence="2" id="KW-0719">Serine esterase</keyword>
<reference evidence="9 10" key="1">
    <citation type="submission" date="2020-04" db="EMBL/GenBank/DDBJ databases">
        <authorList>
            <person name="De Canck E."/>
        </authorList>
    </citation>
    <scope>NUCLEOTIDE SEQUENCE [LARGE SCALE GENOMIC DNA]</scope>
    <source>
        <strain evidence="9 10">LMG 27177</strain>
    </source>
</reference>
<evidence type="ECO:0000313" key="9">
    <source>
        <dbReference type="EMBL" id="CAB3786604.1"/>
    </source>
</evidence>
<dbReference type="InterPro" id="IPR029058">
    <property type="entry name" value="AB_hydrolase_fold"/>
</dbReference>
<evidence type="ECO:0000256" key="5">
    <source>
        <dbReference type="ARBA" id="ARBA00022801"/>
    </source>
</evidence>
<dbReference type="PANTHER" id="PTHR33938">
    <property type="entry name" value="FERULOYL ESTERASE B-RELATED"/>
    <property type="match status" value="1"/>
</dbReference>
<keyword evidence="6" id="KW-0106">Calcium</keyword>
<evidence type="ECO:0000256" key="4">
    <source>
        <dbReference type="ARBA" id="ARBA00022729"/>
    </source>
</evidence>
<keyword evidence="3" id="KW-0479">Metal-binding</keyword>